<name>A0A0G0YZY6_UNCKA</name>
<reference evidence="1 2" key="1">
    <citation type="journal article" date="2015" name="Nature">
        <title>rRNA introns, odd ribosomes, and small enigmatic genomes across a large radiation of phyla.</title>
        <authorList>
            <person name="Brown C.T."/>
            <person name="Hug L.A."/>
            <person name="Thomas B.C."/>
            <person name="Sharon I."/>
            <person name="Castelle C.J."/>
            <person name="Singh A."/>
            <person name="Wilkins M.J."/>
            <person name="Williams K.H."/>
            <person name="Banfield J.F."/>
        </authorList>
    </citation>
    <scope>NUCLEOTIDE SEQUENCE [LARGE SCALE GENOMIC DNA]</scope>
</reference>
<dbReference type="EMBL" id="LCBS01000037">
    <property type="protein sequence ID" value="KKS15346.1"/>
    <property type="molecule type" value="Genomic_DNA"/>
</dbReference>
<protein>
    <submittedName>
        <fullName evidence="1">Uncharacterized protein</fullName>
    </submittedName>
</protein>
<organism evidence="1 2">
    <name type="scientific">candidate division WWE3 bacterium GW2011_GWB1_41_6</name>
    <dbReference type="NCBI Taxonomy" id="1619112"/>
    <lineage>
        <taxon>Bacteria</taxon>
        <taxon>Katanobacteria</taxon>
    </lineage>
</organism>
<dbReference type="AlphaFoldDB" id="A0A0G0YZY6"/>
<accession>A0A0G0YZY6</accession>
<sequence>MVEKHTVSLMKTGVFAGLFAVFCPKNQRIVSFDSIKEKKLHCFSCGF</sequence>
<comment type="caution">
    <text evidence="1">The sequence shown here is derived from an EMBL/GenBank/DDBJ whole genome shotgun (WGS) entry which is preliminary data.</text>
</comment>
<evidence type="ECO:0000313" key="1">
    <source>
        <dbReference type="EMBL" id="KKS15346.1"/>
    </source>
</evidence>
<proteinExistence type="predicted"/>
<evidence type="ECO:0000313" key="2">
    <source>
        <dbReference type="Proteomes" id="UP000034163"/>
    </source>
</evidence>
<dbReference type="Proteomes" id="UP000034163">
    <property type="component" value="Unassembled WGS sequence"/>
</dbReference>
<gene>
    <name evidence="1" type="ORF">UU72_C0037G0009</name>
</gene>